<keyword evidence="3 6" id="KW-0812">Transmembrane</keyword>
<keyword evidence="9" id="KW-1185">Reference proteome</keyword>
<evidence type="ECO:0000256" key="1">
    <source>
        <dbReference type="ARBA" id="ARBA00004651"/>
    </source>
</evidence>
<dbReference type="EMBL" id="AP011529">
    <property type="protein sequence ID" value="BAI81268.1"/>
    <property type="molecule type" value="Genomic_DNA"/>
</dbReference>
<gene>
    <name evidence="8" type="ordered locus">DEFDS_1813</name>
</gene>
<feature type="transmembrane region" description="Helical" evidence="6">
    <location>
        <begin position="38"/>
        <end position="57"/>
    </location>
</feature>
<reference evidence="8 9" key="1">
    <citation type="journal article" date="2010" name="DNA Res.">
        <title>Bacterial lifestyle in a deep-sea hydrothermal vent chimney revealed by the genome sequence of the thermophilic bacterium Deferribacter desulfuricans SSM1.</title>
        <authorList>
            <person name="Takaki Y."/>
            <person name="Shimamura S."/>
            <person name="Nakagawa S."/>
            <person name="Fukuhara Y."/>
            <person name="Horikawa H."/>
            <person name="Ankai A."/>
            <person name="Harada T."/>
            <person name="Hosoyama A."/>
            <person name="Oguchi A."/>
            <person name="Fukui S."/>
            <person name="Fujita N."/>
            <person name="Takami H."/>
            <person name="Takai K."/>
        </authorList>
    </citation>
    <scope>NUCLEOTIDE SEQUENCE [LARGE SCALE GENOMIC DNA]</scope>
    <source>
        <strain evidence="9">DSM 14783 / JCM 11476 / NBRC 101012 / SSM1</strain>
    </source>
</reference>
<dbReference type="KEGG" id="ddf:DEFDS_1813"/>
<evidence type="ECO:0000256" key="6">
    <source>
        <dbReference type="SAM" id="Phobius"/>
    </source>
</evidence>
<feature type="transmembrane region" description="Helical" evidence="6">
    <location>
        <begin position="270"/>
        <end position="290"/>
    </location>
</feature>
<dbReference type="InterPro" id="IPR051258">
    <property type="entry name" value="Diverse_Substrate_Transporter"/>
</dbReference>
<organism evidence="8 9">
    <name type="scientific">Deferribacter desulfuricans (strain DSM 14783 / JCM 11476 / NBRC 101012 / SSM1)</name>
    <dbReference type="NCBI Taxonomy" id="639282"/>
    <lineage>
        <taxon>Bacteria</taxon>
        <taxon>Pseudomonadati</taxon>
        <taxon>Deferribacterota</taxon>
        <taxon>Deferribacteres</taxon>
        <taxon>Deferribacterales</taxon>
        <taxon>Deferribacteraceae</taxon>
        <taxon>Deferribacter</taxon>
    </lineage>
</organism>
<feature type="transmembrane region" description="Helical" evidence="6">
    <location>
        <begin position="211"/>
        <end position="232"/>
    </location>
</feature>
<comment type="subcellular location">
    <subcellularLocation>
        <location evidence="1">Cell membrane</location>
        <topology evidence="1">Multi-pass membrane protein</topology>
    </subcellularLocation>
</comment>
<evidence type="ECO:0000256" key="3">
    <source>
        <dbReference type="ARBA" id="ARBA00022692"/>
    </source>
</evidence>
<dbReference type="OrthoDB" id="9804865at2"/>
<dbReference type="PANTHER" id="PTHR42920">
    <property type="entry name" value="OS03G0707200 PROTEIN-RELATED"/>
    <property type="match status" value="1"/>
</dbReference>
<dbReference type="GO" id="GO:0005886">
    <property type="term" value="C:plasma membrane"/>
    <property type="evidence" value="ECO:0007669"/>
    <property type="project" value="UniProtKB-SubCell"/>
</dbReference>
<feature type="transmembrane region" description="Helical" evidence="6">
    <location>
        <begin position="66"/>
        <end position="86"/>
    </location>
</feature>
<dbReference type="HOGENOM" id="CLU_033863_21_3_0"/>
<dbReference type="AlphaFoldDB" id="D3P978"/>
<feature type="transmembrane region" description="Helical" evidence="6">
    <location>
        <begin position="244"/>
        <end position="264"/>
    </location>
</feature>
<dbReference type="InterPro" id="IPR037185">
    <property type="entry name" value="EmrE-like"/>
</dbReference>
<protein>
    <submittedName>
        <fullName evidence="8">Drug/metabolite transporter</fullName>
    </submittedName>
</protein>
<dbReference type="eggNOG" id="COG0697">
    <property type="taxonomic scope" value="Bacteria"/>
</dbReference>
<feature type="domain" description="EamA" evidence="7">
    <location>
        <begin position="148"/>
        <end position="282"/>
    </location>
</feature>
<evidence type="ECO:0000256" key="2">
    <source>
        <dbReference type="ARBA" id="ARBA00022475"/>
    </source>
</evidence>
<keyword evidence="4 6" id="KW-1133">Transmembrane helix</keyword>
<feature type="transmembrane region" description="Helical" evidence="6">
    <location>
        <begin position="176"/>
        <end position="199"/>
    </location>
</feature>
<feature type="transmembrane region" description="Helical" evidence="6">
    <location>
        <begin position="121"/>
        <end position="140"/>
    </location>
</feature>
<feature type="domain" description="EamA" evidence="7">
    <location>
        <begin position="10"/>
        <end position="138"/>
    </location>
</feature>
<feature type="transmembrane region" description="Helical" evidence="6">
    <location>
        <begin position="12"/>
        <end position="32"/>
    </location>
</feature>
<keyword evidence="2" id="KW-1003">Cell membrane</keyword>
<name>D3P978_DEFDS</name>
<sequence length="300" mass="34068">MREKLREYIADISLIFISLIWGSTFVIIKEAIEDVNVFSFLTIRFGLATIIMLFFVFKRVDKLRDSFVPGLFLGLTLFAVFAFQTIGLKYTLASIAGFLTGLYVIFVPILSVIFLKQVPRITSIIGVIFALSGLYMISFYGEVAEFNIGIVFLILNAFFIAIHIILIDIYSKKYDVVILTFIQFLVIFVLSFLFSLLFKENLFDITFNGELIFAFILTGVFATVVAFFIQILMQKYTTPTKAALIFTFEPVSAAFFGYLIGAEILAFKQYIGSFLILLSIIISEVGPFLLRKYFNRGIND</sequence>
<dbReference type="SUPFAM" id="SSF103481">
    <property type="entry name" value="Multidrug resistance efflux transporter EmrE"/>
    <property type="match status" value="2"/>
</dbReference>
<keyword evidence="5 6" id="KW-0472">Membrane</keyword>
<evidence type="ECO:0000313" key="8">
    <source>
        <dbReference type="EMBL" id="BAI81268.1"/>
    </source>
</evidence>
<feature type="transmembrane region" description="Helical" evidence="6">
    <location>
        <begin position="92"/>
        <end position="114"/>
    </location>
</feature>
<evidence type="ECO:0000313" key="9">
    <source>
        <dbReference type="Proteomes" id="UP000001520"/>
    </source>
</evidence>
<accession>D3P978</accession>
<dbReference type="STRING" id="639282.DEFDS_1813"/>
<feature type="transmembrane region" description="Helical" evidence="6">
    <location>
        <begin position="146"/>
        <end position="169"/>
    </location>
</feature>
<dbReference type="Pfam" id="PF00892">
    <property type="entry name" value="EamA"/>
    <property type="match status" value="2"/>
</dbReference>
<evidence type="ECO:0000256" key="5">
    <source>
        <dbReference type="ARBA" id="ARBA00023136"/>
    </source>
</evidence>
<evidence type="ECO:0000256" key="4">
    <source>
        <dbReference type="ARBA" id="ARBA00022989"/>
    </source>
</evidence>
<dbReference type="PANTHER" id="PTHR42920:SF5">
    <property type="entry name" value="EAMA DOMAIN-CONTAINING PROTEIN"/>
    <property type="match status" value="1"/>
</dbReference>
<proteinExistence type="predicted"/>
<dbReference type="Proteomes" id="UP000001520">
    <property type="component" value="Chromosome"/>
</dbReference>
<evidence type="ECO:0000259" key="7">
    <source>
        <dbReference type="Pfam" id="PF00892"/>
    </source>
</evidence>
<dbReference type="InterPro" id="IPR000620">
    <property type="entry name" value="EamA_dom"/>
</dbReference>
<dbReference type="RefSeq" id="WP_013008513.1">
    <property type="nucleotide sequence ID" value="NC_013939.1"/>
</dbReference>